<gene>
    <name evidence="5" type="ORF">GCM10011613_04440</name>
</gene>
<dbReference type="PANTHER" id="PTHR43213:SF5">
    <property type="entry name" value="BIFUNCTIONAL DTTP_UTP PYROPHOSPHATASE_METHYLTRANSFERASE PROTEIN-RELATED"/>
    <property type="match status" value="1"/>
</dbReference>
<comment type="catalytic activity">
    <reaction evidence="4">
        <text>dTTP + H2O = dTMP + diphosphate + H(+)</text>
        <dbReference type="Rhea" id="RHEA:28534"/>
        <dbReference type="ChEBI" id="CHEBI:15377"/>
        <dbReference type="ChEBI" id="CHEBI:15378"/>
        <dbReference type="ChEBI" id="CHEBI:33019"/>
        <dbReference type="ChEBI" id="CHEBI:37568"/>
        <dbReference type="ChEBI" id="CHEBI:63528"/>
        <dbReference type="EC" id="3.6.1.9"/>
    </reaction>
</comment>
<protein>
    <recommendedName>
        <fullName evidence="4">dTTP/UTP pyrophosphatase</fullName>
        <shortName evidence="4">dTTPase/UTPase</shortName>
        <ecNumber evidence="4">3.6.1.9</ecNumber>
    </recommendedName>
    <alternativeName>
        <fullName evidence="4">Nucleoside triphosphate pyrophosphatase</fullName>
    </alternativeName>
    <alternativeName>
        <fullName evidence="4">Nucleotide pyrophosphatase</fullName>
        <shortName evidence="4">Nucleotide PPase</shortName>
    </alternativeName>
</protein>
<comment type="catalytic activity">
    <reaction evidence="4">
        <text>UTP + H2O = UMP + diphosphate + H(+)</text>
        <dbReference type="Rhea" id="RHEA:29395"/>
        <dbReference type="ChEBI" id="CHEBI:15377"/>
        <dbReference type="ChEBI" id="CHEBI:15378"/>
        <dbReference type="ChEBI" id="CHEBI:33019"/>
        <dbReference type="ChEBI" id="CHEBI:46398"/>
        <dbReference type="ChEBI" id="CHEBI:57865"/>
        <dbReference type="EC" id="3.6.1.9"/>
    </reaction>
</comment>
<comment type="cofactor">
    <cofactor evidence="1 4">
        <name>a divalent metal cation</name>
        <dbReference type="ChEBI" id="CHEBI:60240"/>
    </cofactor>
</comment>
<comment type="caution">
    <text evidence="5">The sequence shown here is derived from an EMBL/GenBank/DDBJ whole genome shotgun (WGS) entry which is preliminary data.</text>
</comment>
<dbReference type="CDD" id="cd00555">
    <property type="entry name" value="Maf"/>
    <property type="match status" value="1"/>
</dbReference>
<evidence type="ECO:0000256" key="3">
    <source>
        <dbReference type="ARBA" id="ARBA00023080"/>
    </source>
</evidence>
<accession>A0ABQ3AQS1</accession>
<dbReference type="HAMAP" id="MF_00528">
    <property type="entry name" value="Maf"/>
    <property type="match status" value="1"/>
</dbReference>
<dbReference type="SUPFAM" id="SSF52972">
    <property type="entry name" value="ITPase-like"/>
    <property type="match status" value="1"/>
</dbReference>
<evidence type="ECO:0000256" key="1">
    <source>
        <dbReference type="ARBA" id="ARBA00001968"/>
    </source>
</evidence>
<dbReference type="Gene3D" id="3.90.950.10">
    <property type="match status" value="1"/>
</dbReference>
<dbReference type="EC" id="3.6.1.9" evidence="4"/>
<dbReference type="Pfam" id="PF02545">
    <property type="entry name" value="Maf"/>
    <property type="match status" value="1"/>
</dbReference>
<evidence type="ECO:0000313" key="6">
    <source>
        <dbReference type="Proteomes" id="UP000619761"/>
    </source>
</evidence>
<comment type="function">
    <text evidence="4">Nucleoside triphosphate pyrophosphatase that hydrolyzes dTTP and UTP. May have a dual role in cell division arrest and in preventing the incorporation of modified nucleotides into cellular nucleic acids.</text>
</comment>
<keyword evidence="4" id="KW-0963">Cytoplasm</keyword>
<feature type="site" description="Important for substrate specificity" evidence="4">
    <location>
        <position position="17"/>
    </location>
</feature>
<dbReference type="PANTHER" id="PTHR43213">
    <property type="entry name" value="BIFUNCTIONAL DTTP/UTP PYROPHOSPHATASE/METHYLTRANSFERASE PROTEIN-RELATED"/>
    <property type="match status" value="1"/>
</dbReference>
<feature type="site" description="Important for substrate specificity" evidence="4">
    <location>
        <position position="80"/>
    </location>
</feature>
<dbReference type="InterPro" id="IPR029001">
    <property type="entry name" value="ITPase-like_fam"/>
</dbReference>
<reference evidence="6" key="1">
    <citation type="journal article" date="2019" name="Int. J. Syst. Evol. Microbiol.">
        <title>The Global Catalogue of Microorganisms (GCM) 10K type strain sequencing project: providing services to taxonomists for standard genome sequencing and annotation.</title>
        <authorList>
            <consortium name="The Broad Institute Genomics Platform"/>
            <consortium name="The Broad Institute Genome Sequencing Center for Infectious Disease"/>
            <person name="Wu L."/>
            <person name="Ma J."/>
        </authorList>
    </citation>
    <scope>NUCLEOTIDE SEQUENCE [LARGE SCALE GENOMIC DNA]</scope>
    <source>
        <strain evidence="6">KCTC 32239</strain>
    </source>
</reference>
<comment type="subcellular location">
    <subcellularLocation>
        <location evidence="4">Cytoplasm</location>
    </subcellularLocation>
</comment>
<proteinExistence type="inferred from homology"/>
<comment type="similarity">
    <text evidence="4">Belongs to the Maf family. YhdE subfamily.</text>
</comment>
<dbReference type="EMBL" id="BMYZ01000001">
    <property type="protein sequence ID" value="GGY63836.1"/>
    <property type="molecule type" value="Genomic_DNA"/>
</dbReference>
<feature type="site" description="Important for substrate specificity" evidence="4">
    <location>
        <position position="162"/>
    </location>
</feature>
<name>A0ABQ3AQS1_9GAMM</name>
<dbReference type="InterPro" id="IPR003697">
    <property type="entry name" value="Maf-like"/>
</dbReference>
<evidence type="ECO:0000256" key="2">
    <source>
        <dbReference type="ARBA" id="ARBA00022801"/>
    </source>
</evidence>
<keyword evidence="3 4" id="KW-0546">Nucleotide metabolism</keyword>
<feature type="active site" description="Proton acceptor" evidence="4">
    <location>
        <position position="79"/>
    </location>
</feature>
<evidence type="ECO:0000256" key="4">
    <source>
        <dbReference type="HAMAP-Rule" id="MF_00528"/>
    </source>
</evidence>
<dbReference type="RefSeq" id="WP_189415682.1">
    <property type="nucleotide sequence ID" value="NZ_BMYZ01000001.1"/>
</dbReference>
<dbReference type="NCBIfam" id="TIGR00172">
    <property type="entry name" value="maf"/>
    <property type="match status" value="1"/>
</dbReference>
<comment type="caution">
    <text evidence="4">Lacks conserved residue(s) required for the propagation of feature annotation.</text>
</comment>
<evidence type="ECO:0000313" key="5">
    <source>
        <dbReference type="EMBL" id="GGY63836.1"/>
    </source>
</evidence>
<dbReference type="PIRSF" id="PIRSF006305">
    <property type="entry name" value="Maf"/>
    <property type="match status" value="1"/>
</dbReference>
<organism evidence="5 6">
    <name type="scientific">Cellvibrio zantedeschiae</name>
    <dbReference type="NCBI Taxonomy" id="1237077"/>
    <lineage>
        <taxon>Bacteria</taxon>
        <taxon>Pseudomonadati</taxon>
        <taxon>Pseudomonadota</taxon>
        <taxon>Gammaproteobacteria</taxon>
        <taxon>Cellvibrionales</taxon>
        <taxon>Cellvibrionaceae</taxon>
        <taxon>Cellvibrio</taxon>
    </lineage>
</organism>
<keyword evidence="2 4" id="KW-0378">Hydrolase</keyword>
<sequence length="203" mass="22209">MKPEDNPSIYLASKSPRRRELLQQIGVSHQVINADVTEVPRTHESPSEYVQRLAREKAEAGFASVKRLQLAVKPVLGADTIVVINNEILEKPQDAEHAAVMLRKLAGADHQVMTAVAMIVEEKCSIKLSVTDVVFRPLGDDEIAAYWKTGEPCDKAGGYAIQGLGAVFVQQIRGSYTGVVGLPIEQTVALLDEFAVPYWQSSI</sequence>
<keyword evidence="6" id="KW-1185">Reference proteome</keyword>
<dbReference type="Proteomes" id="UP000619761">
    <property type="component" value="Unassembled WGS sequence"/>
</dbReference>